<sequence>MGCYSIGEIPGNSYHSRLLPYHLSPCPEGSGSFQGLKLFSLISLFKISNEIKDYEMLNWIQHDKIREGDAELNSA</sequence>
<evidence type="ECO:0000313" key="2">
    <source>
        <dbReference type="Proteomes" id="UP001182991"/>
    </source>
</evidence>
<proteinExistence type="predicted"/>
<organism evidence="1 2">
    <name type="scientific">Mesonia ostreae</name>
    <dbReference type="NCBI Taxonomy" id="861110"/>
    <lineage>
        <taxon>Bacteria</taxon>
        <taxon>Pseudomonadati</taxon>
        <taxon>Bacteroidota</taxon>
        <taxon>Flavobacteriia</taxon>
        <taxon>Flavobacteriales</taxon>
        <taxon>Flavobacteriaceae</taxon>
        <taxon>Mesonia</taxon>
    </lineage>
</organism>
<reference evidence="2" key="1">
    <citation type="submission" date="2023-07" db="EMBL/GenBank/DDBJ databases">
        <title>Isolating and identifying novel microbial strains from the Mariana Trench.</title>
        <authorList>
            <person name="Fu H."/>
        </authorList>
    </citation>
    <scope>NUCLEOTIDE SEQUENCE [LARGE SCALE GENOMIC DNA]</scope>
    <source>
        <strain evidence="2">T-y2</strain>
    </source>
</reference>
<dbReference type="RefSeq" id="WP_311400012.1">
    <property type="nucleotide sequence ID" value="NZ_JAVRBG010000001.1"/>
</dbReference>
<comment type="caution">
    <text evidence="1">The sequence shown here is derived from an EMBL/GenBank/DDBJ whole genome shotgun (WGS) entry which is preliminary data.</text>
</comment>
<dbReference type="Proteomes" id="UP001182991">
    <property type="component" value="Unassembled WGS sequence"/>
</dbReference>
<gene>
    <name evidence="1" type="ORF">RLT85_00120</name>
</gene>
<keyword evidence="2" id="KW-1185">Reference proteome</keyword>
<evidence type="ECO:0000313" key="1">
    <source>
        <dbReference type="EMBL" id="MDT0293034.1"/>
    </source>
</evidence>
<protein>
    <submittedName>
        <fullName evidence="1">Uncharacterized protein</fullName>
    </submittedName>
</protein>
<accession>A0ABU2KEB1</accession>
<name>A0ABU2KEB1_9FLAO</name>
<dbReference type="EMBL" id="JAVRBG010000001">
    <property type="protein sequence ID" value="MDT0293034.1"/>
    <property type="molecule type" value="Genomic_DNA"/>
</dbReference>